<protein>
    <submittedName>
        <fullName evidence="1">Uncharacterized protein</fullName>
    </submittedName>
</protein>
<reference evidence="1" key="1">
    <citation type="journal article" date="2023" name="Science">
        <title>Genome structures resolve the early diversification of teleost fishes.</title>
        <authorList>
            <person name="Parey E."/>
            <person name="Louis A."/>
            <person name="Montfort J."/>
            <person name="Bouchez O."/>
            <person name="Roques C."/>
            <person name="Iampietro C."/>
            <person name="Lluch J."/>
            <person name="Castinel A."/>
            <person name="Donnadieu C."/>
            <person name="Desvignes T."/>
            <person name="Floi Bucao C."/>
            <person name="Jouanno E."/>
            <person name="Wen M."/>
            <person name="Mejri S."/>
            <person name="Dirks R."/>
            <person name="Jansen H."/>
            <person name="Henkel C."/>
            <person name="Chen W.J."/>
            <person name="Zahm M."/>
            <person name="Cabau C."/>
            <person name="Klopp C."/>
            <person name="Thompson A.W."/>
            <person name="Robinson-Rechavi M."/>
            <person name="Braasch I."/>
            <person name="Lecointre G."/>
            <person name="Bobe J."/>
            <person name="Postlethwait J.H."/>
            <person name="Berthelot C."/>
            <person name="Roest Crollius H."/>
            <person name="Guiguen Y."/>
        </authorList>
    </citation>
    <scope>NUCLEOTIDE SEQUENCE</scope>
    <source>
        <strain evidence="1">WJC10195</strain>
    </source>
</reference>
<dbReference type="Proteomes" id="UP001152622">
    <property type="component" value="Chromosome 4"/>
</dbReference>
<accession>A0A9Q1FTT6</accession>
<dbReference type="EMBL" id="JAINUF010000004">
    <property type="protein sequence ID" value="KAJ8365610.1"/>
    <property type="molecule type" value="Genomic_DNA"/>
</dbReference>
<gene>
    <name evidence="1" type="ORF">SKAU_G00144410</name>
</gene>
<keyword evidence="2" id="KW-1185">Reference proteome</keyword>
<sequence>MEAVSYYAHAHGRYSLARGSQVRQPELRSKSKRNDPLIRVRGTTFWVLFIRSPAGERSSSFNRYSAVNSLATPLSALIKCLNITRGATPISYVKLFTICTRSSDAFWILIPAGWSRAPVNHRPFLKTTIDVTWKITEDTEFGIQ</sequence>
<organism evidence="1 2">
    <name type="scientific">Synaphobranchus kaupii</name>
    <name type="common">Kaup's arrowtooth eel</name>
    <dbReference type="NCBI Taxonomy" id="118154"/>
    <lineage>
        <taxon>Eukaryota</taxon>
        <taxon>Metazoa</taxon>
        <taxon>Chordata</taxon>
        <taxon>Craniata</taxon>
        <taxon>Vertebrata</taxon>
        <taxon>Euteleostomi</taxon>
        <taxon>Actinopterygii</taxon>
        <taxon>Neopterygii</taxon>
        <taxon>Teleostei</taxon>
        <taxon>Anguilliformes</taxon>
        <taxon>Synaphobranchidae</taxon>
        <taxon>Synaphobranchus</taxon>
    </lineage>
</organism>
<dbReference type="OrthoDB" id="10071887at2759"/>
<dbReference type="AlphaFoldDB" id="A0A9Q1FTT6"/>
<comment type="caution">
    <text evidence="1">The sequence shown here is derived from an EMBL/GenBank/DDBJ whole genome shotgun (WGS) entry which is preliminary data.</text>
</comment>
<evidence type="ECO:0000313" key="1">
    <source>
        <dbReference type="EMBL" id="KAJ8365610.1"/>
    </source>
</evidence>
<proteinExistence type="predicted"/>
<name>A0A9Q1FTT6_SYNKA</name>
<evidence type="ECO:0000313" key="2">
    <source>
        <dbReference type="Proteomes" id="UP001152622"/>
    </source>
</evidence>